<protein>
    <submittedName>
        <fullName evidence="3">Fluoroacetate dehalogenase</fullName>
        <ecNumber evidence="3">3.8.1.3</ecNumber>
    </submittedName>
</protein>
<dbReference type="PANTHER" id="PTHR43329">
    <property type="entry name" value="EPOXIDE HYDROLASE"/>
    <property type="match status" value="1"/>
</dbReference>
<dbReference type="GO" id="GO:0018785">
    <property type="term" value="F:haloacetate dehalogenase activity"/>
    <property type="evidence" value="ECO:0007669"/>
    <property type="project" value="UniProtKB-EC"/>
</dbReference>
<keyword evidence="1 3" id="KW-0378">Hydrolase</keyword>
<feature type="domain" description="AB hydrolase-1" evidence="2">
    <location>
        <begin position="55"/>
        <end position="227"/>
    </location>
</feature>
<dbReference type="PRINTS" id="PR00412">
    <property type="entry name" value="EPOXHYDRLASE"/>
</dbReference>
<dbReference type="InterPro" id="IPR000639">
    <property type="entry name" value="Epox_hydrolase-like"/>
</dbReference>
<gene>
    <name evidence="3" type="ORF">MET9862_03635</name>
</gene>
<dbReference type="InterPro" id="IPR029058">
    <property type="entry name" value="AB_hydrolase_fold"/>
</dbReference>
<dbReference type="Gene3D" id="3.40.50.1820">
    <property type="entry name" value="alpha/beta hydrolase"/>
    <property type="match status" value="1"/>
</dbReference>
<dbReference type="InterPro" id="IPR000073">
    <property type="entry name" value="AB_hydrolase_1"/>
</dbReference>
<dbReference type="AlphaFoldDB" id="A0A509EIJ0"/>
<organism evidence="3 4">
    <name type="scientific">Methylobacterium symbioticum</name>
    <dbReference type="NCBI Taxonomy" id="2584084"/>
    <lineage>
        <taxon>Bacteria</taxon>
        <taxon>Pseudomonadati</taxon>
        <taxon>Pseudomonadota</taxon>
        <taxon>Alphaproteobacteria</taxon>
        <taxon>Hyphomicrobiales</taxon>
        <taxon>Methylobacteriaceae</taxon>
        <taxon>Methylobacterium</taxon>
    </lineage>
</organism>
<dbReference type="SUPFAM" id="SSF53474">
    <property type="entry name" value="alpha/beta-Hydrolases"/>
    <property type="match status" value="1"/>
</dbReference>
<dbReference type="Proteomes" id="UP000410984">
    <property type="component" value="Unassembled WGS sequence"/>
</dbReference>
<reference evidence="3 4" key="1">
    <citation type="submission" date="2019-06" db="EMBL/GenBank/DDBJ databases">
        <authorList>
            <person name="Rodrigo-Torres L."/>
            <person name="Arahal R. D."/>
            <person name="Lucena T."/>
        </authorList>
    </citation>
    <scope>NUCLEOTIDE SEQUENCE [LARGE SCALE GENOMIC DNA]</scope>
    <source>
        <strain evidence="3 4">SB0023/3</strain>
    </source>
</reference>
<proteinExistence type="predicted"/>
<dbReference type="EC" id="3.8.1.3" evidence="3"/>
<name>A0A509EIJ0_9HYPH</name>
<evidence type="ECO:0000256" key="1">
    <source>
        <dbReference type="ARBA" id="ARBA00022801"/>
    </source>
</evidence>
<dbReference type="PRINTS" id="PR00111">
    <property type="entry name" value="ABHYDROLASE"/>
</dbReference>
<dbReference type="EMBL" id="CABFPH010000056">
    <property type="protein sequence ID" value="VUD73023.1"/>
    <property type="molecule type" value="Genomic_DNA"/>
</dbReference>
<evidence type="ECO:0000259" key="2">
    <source>
        <dbReference type="Pfam" id="PF00561"/>
    </source>
</evidence>
<keyword evidence="4" id="KW-1185">Reference proteome</keyword>
<dbReference type="Pfam" id="PF00561">
    <property type="entry name" value="Abhydrolase_1"/>
    <property type="match status" value="1"/>
</dbReference>
<sequence length="333" mass="36109">MSRSGSPLPGCALPLILQRGIEMDAADLFPGFEARWLEAPWGKAFARIGGPEAAPPLLLLHGFPQSHAMWHRVAPDLARDHRVICLDLKGYGWSAAPDDGPPHEAYAKRTVGREIVALMERIGHVHFALAGHDRGARVAYRLALDAPGRVAKLALLDIVPTLVQWERIAASPGMNPHWSFLAEAAPKPEDAIRTGPDAYFEGLLAQWSGPHDLSPFDRRALHLYRQAWNVPERIHALCEDYRAGGPDGPDRAADAADLAAGRRLTMPVLVLSSRAYLERGKSETALAVWRRTFAPQAAGSEIEGGHFLAEEQPAAVLAALRAFLAGGEPHPPA</sequence>
<evidence type="ECO:0000313" key="3">
    <source>
        <dbReference type="EMBL" id="VUD73023.1"/>
    </source>
</evidence>
<accession>A0A509EIJ0</accession>
<evidence type="ECO:0000313" key="4">
    <source>
        <dbReference type="Proteomes" id="UP000410984"/>
    </source>
</evidence>